<dbReference type="OrthoDB" id="432234at2759"/>
<gene>
    <name evidence="1" type="ORF">DAPPUDRAFT_333525</name>
</gene>
<organism evidence="1 2">
    <name type="scientific">Daphnia pulex</name>
    <name type="common">Water flea</name>
    <dbReference type="NCBI Taxonomy" id="6669"/>
    <lineage>
        <taxon>Eukaryota</taxon>
        <taxon>Metazoa</taxon>
        <taxon>Ecdysozoa</taxon>
        <taxon>Arthropoda</taxon>
        <taxon>Crustacea</taxon>
        <taxon>Branchiopoda</taxon>
        <taxon>Diplostraca</taxon>
        <taxon>Cladocera</taxon>
        <taxon>Anomopoda</taxon>
        <taxon>Daphniidae</taxon>
        <taxon>Daphnia</taxon>
    </lineage>
</organism>
<dbReference type="InParanoid" id="E9HT32"/>
<accession>E9HT32</accession>
<name>E9HT32_DAPPU</name>
<keyword evidence="2" id="KW-1185">Reference proteome</keyword>
<sequence length="72" mass="7737">MKKNEENDEDSATLAQLTIDVLRAEAATGEQMGKPYSKEDQYLAATLTALTSIIGSAENPEVLTPLPLDEAN</sequence>
<dbReference type="EMBL" id="GL732763">
    <property type="protein sequence ID" value="EFX65102.1"/>
    <property type="molecule type" value="Genomic_DNA"/>
</dbReference>
<dbReference type="HOGENOM" id="CLU_2724776_0_0_1"/>
<proteinExistence type="predicted"/>
<evidence type="ECO:0000313" key="1">
    <source>
        <dbReference type="EMBL" id="EFX65102.1"/>
    </source>
</evidence>
<protein>
    <submittedName>
        <fullName evidence="1">Uncharacterized protein</fullName>
    </submittedName>
</protein>
<dbReference type="Proteomes" id="UP000000305">
    <property type="component" value="Unassembled WGS sequence"/>
</dbReference>
<reference evidence="1 2" key="1">
    <citation type="journal article" date="2011" name="Science">
        <title>The ecoresponsive genome of Daphnia pulex.</title>
        <authorList>
            <person name="Colbourne J.K."/>
            <person name="Pfrender M.E."/>
            <person name="Gilbert D."/>
            <person name="Thomas W.K."/>
            <person name="Tucker A."/>
            <person name="Oakley T.H."/>
            <person name="Tokishita S."/>
            <person name="Aerts A."/>
            <person name="Arnold G.J."/>
            <person name="Basu M.K."/>
            <person name="Bauer D.J."/>
            <person name="Caceres C.E."/>
            <person name="Carmel L."/>
            <person name="Casola C."/>
            <person name="Choi J.H."/>
            <person name="Detter J.C."/>
            <person name="Dong Q."/>
            <person name="Dusheyko S."/>
            <person name="Eads B.D."/>
            <person name="Frohlich T."/>
            <person name="Geiler-Samerotte K.A."/>
            <person name="Gerlach D."/>
            <person name="Hatcher P."/>
            <person name="Jogdeo S."/>
            <person name="Krijgsveld J."/>
            <person name="Kriventseva E.V."/>
            <person name="Kultz D."/>
            <person name="Laforsch C."/>
            <person name="Lindquist E."/>
            <person name="Lopez J."/>
            <person name="Manak J.R."/>
            <person name="Muller J."/>
            <person name="Pangilinan J."/>
            <person name="Patwardhan R.P."/>
            <person name="Pitluck S."/>
            <person name="Pritham E.J."/>
            <person name="Rechtsteiner A."/>
            <person name="Rho M."/>
            <person name="Rogozin I.B."/>
            <person name="Sakarya O."/>
            <person name="Salamov A."/>
            <person name="Schaack S."/>
            <person name="Shapiro H."/>
            <person name="Shiga Y."/>
            <person name="Skalitzky C."/>
            <person name="Smith Z."/>
            <person name="Souvorov A."/>
            <person name="Sung W."/>
            <person name="Tang Z."/>
            <person name="Tsuchiya D."/>
            <person name="Tu H."/>
            <person name="Vos H."/>
            <person name="Wang M."/>
            <person name="Wolf Y.I."/>
            <person name="Yamagata H."/>
            <person name="Yamada T."/>
            <person name="Ye Y."/>
            <person name="Shaw J.R."/>
            <person name="Andrews J."/>
            <person name="Crease T.J."/>
            <person name="Tang H."/>
            <person name="Lucas S.M."/>
            <person name="Robertson H.M."/>
            <person name="Bork P."/>
            <person name="Koonin E.V."/>
            <person name="Zdobnov E.M."/>
            <person name="Grigoriev I.V."/>
            <person name="Lynch M."/>
            <person name="Boore J.L."/>
        </authorList>
    </citation>
    <scope>NUCLEOTIDE SEQUENCE [LARGE SCALE GENOMIC DNA]</scope>
</reference>
<dbReference type="AlphaFoldDB" id="E9HT32"/>
<dbReference type="KEGG" id="dpx:DAPPUDRAFT_333525"/>
<evidence type="ECO:0000313" key="2">
    <source>
        <dbReference type="Proteomes" id="UP000000305"/>
    </source>
</evidence>